<accession>A0AAP6JFD5</accession>
<comment type="similarity">
    <text evidence="1 2">Belongs to the small heat shock protein (HSP20) family.</text>
</comment>
<dbReference type="RefSeq" id="WP_346051240.1">
    <property type="nucleotide sequence ID" value="NZ_JAYGII010000012.1"/>
</dbReference>
<comment type="caution">
    <text evidence="4">The sequence shown here is derived from an EMBL/GenBank/DDBJ whole genome shotgun (WGS) entry which is preliminary data.</text>
</comment>
<dbReference type="Pfam" id="PF00011">
    <property type="entry name" value="HSP20"/>
    <property type="match status" value="1"/>
</dbReference>
<dbReference type="Gene3D" id="2.60.40.790">
    <property type="match status" value="1"/>
</dbReference>
<dbReference type="CDD" id="cd06464">
    <property type="entry name" value="ACD_sHsps-like"/>
    <property type="match status" value="1"/>
</dbReference>
<organism evidence="4 5">
    <name type="scientific">Natronospira elongata</name>
    <dbReference type="NCBI Taxonomy" id="3110268"/>
    <lineage>
        <taxon>Bacteria</taxon>
        <taxon>Pseudomonadati</taxon>
        <taxon>Pseudomonadota</taxon>
        <taxon>Gammaproteobacteria</taxon>
        <taxon>Natronospirales</taxon>
        <taxon>Natronospiraceae</taxon>
        <taxon>Natronospira</taxon>
    </lineage>
</organism>
<evidence type="ECO:0000313" key="5">
    <source>
        <dbReference type="Proteomes" id="UP001302316"/>
    </source>
</evidence>
<dbReference type="AlphaFoldDB" id="A0AAP6JFD5"/>
<sequence length="148" mass="16812">MRMLTTPRRSWIPSLDADFDRLFDRFSPMTSRTDEALGMAEWNPAVDIREEADRFLVLVDIPGVAPEEVDITLEGGLLTISGERKEEKSTGDEHYRRSERFHGSFFRRFSLPDTADASQVSARSDKGVVEITIPKTKKARANRIPIKS</sequence>
<proteinExistence type="inferred from homology"/>
<dbReference type="PANTHER" id="PTHR11527">
    <property type="entry name" value="HEAT-SHOCK PROTEIN 20 FAMILY MEMBER"/>
    <property type="match status" value="1"/>
</dbReference>
<evidence type="ECO:0000259" key="3">
    <source>
        <dbReference type="PROSITE" id="PS01031"/>
    </source>
</evidence>
<feature type="domain" description="SHSP" evidence="3">
    <location>
        <begin position="37"/>
        <end position="148"/>
    </location>
</feature>
<name>A0AAP6JFD5_9GAMM</name>
<dbReference type="EMBL" id="JAYGII010000012">
    <property type="protein sequence ID" value="MEA5445611.1"/>
    <property type="molecule type" value="Genomic_DNA"/>
</dbReference>
<protein>
    <submittedName>
        <fullName evidence="4">Hsp20/alpha crystallin family protein</fullName>
    </submittedName>
</protein>
<dbReference type="InterPro" id="IPR008978">
    <property type="entry name" value="HSP20-like_chaperone"/>
</dbReference>
<dbReference type="InterPro" id="IPR002068">
    <property type="entry name" value="A-crystallin/Hsp20_dom"/>
</dbReference>
<dbReference type="Proteomes" id="UP001302316">
    <property type="component" value="Unassembled WGS sequence"/>
</dbReference>
<evidence type="ECO:0000313" key="4">
    <source>
        <dbReference type="EMBL" id="MEA5445611.1"/>
    </source>
</evidence>
<dbReference type="InterPro" id="IPR031107">
    <property type="entry name" value="Small_HSP"/>
</dbReference>
<dbReference type="PROSITE" id="PS01031">
    <property type="entry name" value="SHSP"/>
    <property type="match status" value="1"/>
</dbReference>
<evidence type="ECO:0000256" key="1">
    <source>
        <dbReference type="PROSITE-ProRule" id="PRU00285"/>
    </source>
</evidence>
<gene>
    <name evidence="4" type="ORF">VCB98_07260</name>
</gene>
<evidence type="ECO:0000256" key="2">
    <source>
        <dbReference type="RuleBase" id="RU003616"/>
    </source>
</evidence>
<dbReference type="SUPFAM" id="SSF49764">
    <property type="entry name" value="HSP20-like chaperones"/>
    <property type="match status" value="1"/>
</dbReference>
<reference evidence="4 5" key="1">
    <citation type="submission" date="2023-12" db="EMBL/GenBank/DDBJ databases">
        <title>Whole-genome sequencing of halo(alkali)philic microorganisms from hypersaline lakes.</title>
        <authorList>
            <person name="Sorokin D.Y."/>
            <person name="Merkel A.Y."/>
            <person name="Messina E."/>
            <person name="Yakimov M."/>
        </authorList>
    </citation>
    <scope>NUCLEOTIDE SEQUENCE [LARGE SCALE GENOMIC DNA]</scope>
    <source>
        <strain evidence="4 5">AB-CW1</strain>
    </source>
</reference>
<keyword evidence="5" id="KW-1185">Reference proteome</keyword>